<name>F1Z529_9SPHN</name>
<dbReference type="PANTHER" id="PTHR34301">
    <property type="entry name" value="DNA-BINDING PROTEIN-RELATED"/>
    <property type="match status" value="1"/>
</dbReference>
<evidence type="ECO:0000313" key="3">
    <source>
        <dbReference type="EMBL" id="EGD59994.1"/>
    </source>
</evidence>
<keyword evidence="4" id="KW-1185">Reference proteome</keyword>
<dbReference type="InterPro" id="IPR049945">
    <property type="entry name" value="AAA_22"/>
</dbReference>
<dbReference type="GO" id="GO:0016887">
    <property type="term" value="F:ATP hydrolysis activity"/>
    <property type="evidence" value="ECO:0007669"/>
    <property type="project" value="InterPro"/>
</dbReference>
<evidence type="ECO:0000256" key="1">
    <source>
        <dbReference type="SAM" id="MobiDB-lite"/>
    </source>
</evidence>
<feature type="region of interest" description="Disordered" evidence="1">
    <location>
        <begin position="15"/>
        <end position="39"/>
    </location>
</feature>
<evidence type="ECO:0000313" key="4">
    <source>
        <dbReference type="Proteomes" id="UP000004728"/>
    </source>
</evidence>
<protein>
    <recommendedName>
        <fullName evidence="2">AAA+ ATPase domain-containing protein</fullName>
    </recommendedName>
</protein>
<feature type="domain" description="AAA+ ATPase" evidence="2">
    <location>
        <begin position="101"/>
        <end position="271"/>
    </location>
</feature>
<dbReference type="EMBL" id="AEWJ01000023">
    <property type="protein sequence ID" value="EGD59994.1"/>
    <property type="molecule type" value="Genomic_DNA"/>
</dbReference>
<accession>F1Z529</accession>
<dbReference type="InterPro" id="IPR027417">
    <property type="entry name" value="P-loop_NTPase"/>
</dbReference>
<dbReference type="PRINTS" id="PR00364">
    <property type="entry name" value="DISEASERSIST"/>
</dbReference>
<dbReference type="eggNOG" id="COG1672">
    <property type="taxonomic scope" value="Bacteria"/>
</dbReference>
<dbReference type="STRING" id="983920.Y88_1868"/>
<dbReference type="InParanoid" id="F1Z529"/>
<dbReference type="Gene3D" id="3.40.50.300">
    <property type="entry name" value="P-loop containing nucleotide triphosphate hydrolases"/>
    <property type="match status" value="1"/>
</dbReference>
<sequence>MEIRVGWFDKFTSRKNEHEEAPSYSQIAAPAPAKAKDRKSLFPRFQSSATDELRGMRGGPDQMARVKLRDAFTPAQPVADIRHMAGRRELINSLIRSLEDQRLHVVLYGERGIGKTSLLRVLAELAHDAQYIVRYKSCGEGSDFSDLMRGVASTIPLLYHADYDPATLDLDEGKSLASLLPAGSLSADDIGDVFARLSGTRVLIILDEFDRSPRGVFRRSIAELIKNLSDRSVRVQLVIAGVASNLSELVDHIPSIRRNVLGLHVPVLDGGEIRELLAIGEEMSGIEFTDAAVGLISSFSCGSPYLASLLGQLSGLAAIDRGSRTIESEDIARGVHVAVEEISQRMSERTTEKVDRVFAQNKGAALVRLARIAMLHGGRLDTVNRGQEMEGVEECRHAIDDLAGLDSGLIIPSEDGVEGRYQFSEEGLPTYIWMLVARERVESTGFAGGGTTTA</sequence>
<dbReference type="SUPFAM" id="SSF52540">
    <property type="entry name" value="P-loop containing nucleoside triphosphate hydrolases"/>
    <property type="match status" value="1"/>
</dbReference>
<dbReference type="HOGENOM" id="CLU_574783_0_0_5"/>
<dbReference type="Proteomes" id="UP000004728">
    <property type="component" value="Unassembled WGS sequence"/>
</dbReference>
<organism evidence="3 4">
    <name type="scientific">Novosphingobium nitrogenifigens DSM 19370</name>
    <dbReference type="NCBI Taxonomy" id="983920"/>
    <lineage>
        <taxon>Bacteria</taxon>
        <taxon>Pseudomonadati</taxon>
        <taxon>Pseudomonadota</taxon>
        <taxon>Alphaproteobacteria</taxon>
        <taxon>Sphingomonadales</taxon>
        <taxon>Sphingomonadaceae</taxon>
        <taxon>Novosphingobium</taxon>
    </lineage>
</organism>
<dbReference type="PANTHER" id="PTHR34301:SF8">
    <property type="entry name" value="ATPASE DOMAIN-CONTAINING PROTEIN"/>
    <property type="match status" value="1"/>
</dbReference>
<evidence type="ECO:0000259" key="2">
    <source>
        <dbReference type="SMART" id="SM00382"/>
    </source>
</evidence>
<dbReference type="OrthoDB" id="7209686at2"/>
<dbReference type="InterPro" id="IPR003593">
    <property type="entry name" value="AAA+_ATPase"/>
</dbReference>
<dbReference type="Pfam" id="PF13401">
    <property type="entry name" value="AAA_22"/>
    <property type="match status" value="1"/>
</dbReference>
<dbReference type="SMART" id="SM00382">
    <property type="entry name" value="AAA"/>
    <property type="match status" value="1"/>
</dbReference>
<comment type="caution">
    <text evidence="3">The sequence shown here is derived from an EMBL/GenBank/DDBJ whole genome shotgun (WGS) entry which is preliminary data.</text>
</comment>
<proteinExistence type="predicted"/>
<gene>
    <name evidence="3" type="ORF">Y88_1868</name>
</gene>
<reference evidence="3 4" key="1">
    <citation type="journal article" date="2012" name="J. Bacteriol.">
        <title>Draft Genome Sequence of Novosphingobium nitrogenifigens Y88T.</title>
        <authorList>
            <person name="Strabala T.J."/>
            <person name="Macdonald L."/>
            <person name="Liu V."/>
            <person name="Smit A.M."/>
        </authorList>
    </citation>
    <scope>NUCLEOTIDE SEQUENCE [LARGE SCALE GENOMIC DNA]</scope>
    <source>
        <strain evidence="3 4">DSM 19370</strain>
    </source>
</reference>
<dbReference type="AlphaFoldDB" id="F1Z529"/>